<dbReference type="GO" id="GO:0006260">
    <property type="term" value="P:DNA replication"/>
    <property type="evidence" value="ECO:0007669"/>
    <property type="project" value="TreeGrafter"/>
</dbReference>
<dbReference type="PANTHER" id="PTHR30050">
    <property type="entry name" value="CHROMOSOMAL REPLICATION INITIATOR PROTEIN DNAA"/>
    <property type="match status" value="1"/>
</dbReference>
<gene>
    <name evidence="2" type="ORF">EHO60_04100</name>
</gene>
<dbReference type="EMBL" id="RQET01000004">
    <property type="protein sequence ID" value="TGK11496.1"/>
    <property type="molecule type" value="Genomic_DNA"/>
</dbReference>
<sequence length="289" mass="33043">MNLKNLTPIRAGSPGCRICEGVGFLLEENVQNSSSGVLVLCSCMSEACRSCPSRGRAPFMIYDESQNRMMSCVCHDAREEMNRIESLVKKAGIPAKYRYRTLDRMDLNITTTSEQGFFVAHDWANHLVSEWERLGSLRQGLYLWGNTGSGKTLLACAILNELILRYGLECKYAKINRDFLSTIRDTYQKDSQIHGMEQTIKKQFMEVEVLVLDDFGANKESDWANSQLYDLIDSRYEEEKVTVLTSNISLSDWKDKAEGRIFSRLMEMTKEIHLDCSDYRLTHAVHTKS</sequence>
<accession>A0A4R9GHA3</accession>
<dbReference type="GO" id="GO:0005524">
    <property type="term" value="F:ATP binding"/>
    <property type="evidence" value="ECO:0007669"/>
    <property type="project" value="InterPro"/>
</dbReference>
<dbReference type="SUPFAM" id="SSF52540">
    <property type="entry name" value="P-loop containing nucleoside triphosphate hydrolases"/>
    <property type="match status" value="1"/>
</dbReference>
<organism evidence="2 3">
    <name type="scientific">Leptospira fletcheri</name>
    <dbReference type="NCBI Taxonomy" id="2484981"/>
    <lineage>
        <taxon>Bacteria</taxon>
        <taxon>Pseudomonadati</taxon>
        <taxon>Spirochaetota</taxon>
        <taxon>Spirochaetia</taxon>
        <taxon>Leptospirales</taxon>
        <taxon>Leptospiraceae</taxon>
        <taxon>Leptospira</taxon>
    </lineage>
</organism>
<dbReference type="Pfam" id="PF01695">
    <property type="entry name" value="IstB_IS21"/>
    <property type="match status" value="1"/>
</dbReference>
<reference evidence="2" key="1">
    <citation type="journal article" date="2019" name="PLoS Negl. Trop. Dis.">
        <title>Revisiting the worldwide diversity of Leptospira species in the environment.</title>
        <authorList>
            <person name="Vincent A.T."/>
            <person name="Schiettekatte O."/>
            <person name="Bourhy P."/>
            <person name="Veyrier F.J."/>
            <person name="Picardeau M."/>
        </authorList>
    </citation>
    <scope>NUCLEOTIDE SEQUENCE [LARGE SCALE GENOMIC DNA]</scope>
    <source>
        <strain evidence="2">SSW15</strain>
    </source>
</reference>
<evidence type="ECO:0000313" key="2">
    <source>
        <dbReference type="EMBL" id="TGK11496.1"/>
    </source>
</evidence>
<evidence type="ECO:0000313" key="3">
    <source>
        <dbReference type="Proteomes" id="UP000298458"/>
    </source>
</evidence>
<dbReference type="InterPro" id="IPR002611">
    <property type="entry name" value="IstB_ATP-bd"/>
</dbReference>
<comment type="caution">
    <text evidence="2">The sequence shown here is derived from an EMBL/GenBank/DDBJ whole genome shotgun (WGS) entry which is preliminary data.</text>
</comment>
<feature type="domain" description="IstB-like ATP-binding" evidence="1">
    <location>
        <begin position="138"/>
        <end position="281"/>
    </location>
</feature>
<dbReference type="AlphaFoldDB" id="A0A4R9GHA3"/>
<protein>
    <submittedName>
        <fullName evidence="2">AAA family ATPase</fullName>
    </submittedName>
</protein>
<dbReference type="InterPro" id="IPR027417">
    <property type="entry name" value="P-loop_NTPase"/>
</dbReference>
<dbReference type="CDD" id="cd00009">
    <property type="entry name" value="AAA"/>
    <property type="match status" value="1"/>
</dbReference>
<dbReference type="RefSeq" id="WP_135766902.1">
    <property type="nucleotide sequence ID" value="NZ_RQET01000004.1"/>
</dbReference>
<dbReference type="Gene3D" id="3.40.50.300">
    <property type="entry name" value="P-loop containing nucleotide triphosphate hydrolases"/>
    <property type="match status" value="1"/>
</dbReference>
<dbReference type="PANTHER" id="PTHR30050:SF4">
    <property type="entry name" value="ATP-BINDING PROTEIN RV3427C IN INSERTION SEQUENCE-RELATED"/>
    <property type="match status" value="1"/>
</dbReference>
<evidence type="ECO:0000259" key="1">
    <source>
        <dbReference type="Pfam" id="PF01695"/>
    </source>
</evidence>
<name>A0A4R9GHA3_9LEPT</name>
<proteinExistence type="predicted"/>
<keyword evidence="3" id="KW-1185">Reference proteome</keyword>
<dbReference type="OrthoDB" id="9776217at2"/>
<dbReference type="Proteomes" id="UP000298458">
    <property type="component" value="Unassembled WGS sequence"/>
</dbReference>